<keyword evidence="2" id="KW-0479">Metal-binding</keyword>
<feature type="domain" description="Xylanolytic transcriptional activator regulatory" evidence="9">
    <location>
        <begin position="324"/>
        <end position="396"/>
    </location>
</feature>
<evidence type="ECO:0000256" key="5">
    <source>
        <dbReference type="ARBA" id="ARBA00023125"/>
    </source>
</evidence>
<dbReference type="Proteomes" id="UP000722485">
    <property type="component" value="Unassembled WGS sequence"/>
</dbReference>
<comment type="caution">
    <text evidence="10">The sequence shown here is derived from an EMBL/GenBank/DDBJ whole genome shotgun (WGS) entry which is preliminary data.</text>
</comment>
<dbReference type="SMART" id="SM00906">
    <property type="entry name" value="Fungal_trans"/>
    <property type="match status" value="1"/>
</dbReference>
<evidence type="ECO:0000256" key="2">
    <source>
        <dbReference type="ARBA" id="ARBA00022723"/>
    </source>
</evidence>
<evidence type="ECO:0000313" key="11">
    <source>
        <dbReference type="Proteomes" id="UP000722485"/>
    </source>
</evidence>
<keyword evidence="5" id="KW-0238">DNA-binding</keyword>
<evidence type="ECO:0000256" key="4">
    <source>
        <dbReference type="ARBA" id="ARBA00023015"/>
    </source>
</evidence>
<evidence type="ECO:0000256" key="7">
    <source>
        <dbReference type="ARBA" id="ARBA00023242"/>
    </source>
</evidence>
<dbReference type="GO" id="GO:0045944">
    <property type="term" value="P:positive regulation of transcription by RNA polymerase II"/>
    <property type="evidence" value="ECO:0007669"/>
    <property type="project" value="TreeGrafter"/>
</dbReference>
<evidence type="ECO:0000313" key="10">
    <source>
        <dbReference type="EMBL" id="KAF7543634.1"/>
    </source>
</evidence>
<gene>
    <name evidence="10" type="ORF">G7Z17_g10586</name>
</gene>
<keyword evidence="3" id="KW-0862">Zinc</keyword>
<name>A0A9P5LB33_9HYPO</name>
<dbReference type="InterPro" id="IPR036864">
    <property type="entry name" value="Zn2-C6_fun-type_DNA-bd_sf"/>
</dbReference>
<keyword evidence="6" id="KW-0804">Transcription</keyword>
<dbReference type="AlphaFoldDB" id="A0A9P5LB33"/>
<keyword evidence="4" id="KW-0805">Transcription regulation</keyword>
<proteinExistence type="predicted"/>
<accession>A0A9P5LB33</accession>
<dbReference type="InterPro" id="IPR007219">
    <property type="entry name" value="XnlR_reg_dom"/>
</dbReference>
<dbReference type="GO" id="GO:0000981">
    <property type="term" value="F:DNA-binding transcription factor activity, RNA polymerase II-specific"/>
    <property type="evidence" value="ECO:0007669"/>
    <property type="project" value="InterPro"/>
</dbReference>
<dbReference type="OrthoDB" id="9970124at2759"/>
<feature type="region of interest" description="Disordered" evidence="8">
    <location>
        <begin position="99"/>
        <end position="122"/>
    </location>
</feature>
<reference evidence="10" key="1">
    <citation type="submission" date="2020-03" db="EMBL/GenBank/DDBJ databases">
        <title>Draft Genome Sequence of Cylindrodendrum hubeiense.</title>
        <authorList>
            <person name="Buettner E."/>
            <person name="Kellner H."/>
        </authorList>
    </citation>
    <scope>NUCLEOTIDE SEQUENCE</scope>
    <source>
        <strain evidence="10">IHI 201604</strain>
    </source>
</reference>
<evidence type="ECO:0000256" key="3">
    <source>
        <dbReference type="ARBA" id="ARBA00022833"/>
    </source>
</evidence>
<dbReference type="InterPro" id="IPR052202">
    <property type="entry name" value="Yeast_MetPath_Reg"/>
</dbReference>
<dbReference type="Gene3D" id="4.10.240.10">
    <property type="entry name" value="Zn(2)-C6 fungal-type DNA-binding domain"/>
    <property type="match status" value="1"/>
</dbReference>
<dbReference type="GO" id="GO:0005634">
    <property type="term" value="C:nucleus"/>
    <property type="evidence" value="ECO:0007669"/>
    <property type="project" value="UniProtKB-SubCell"/>
</dbReference>
<comment type="subcellular location">
    <subcellularLocation>
        <location evidence="1">Nucleus</location>
    </subcellularLocation>
</comment>
<evidence type="ECO:0000259" key="9">
    <source>
        <dbReference type="SMART" id="SM00906"/>
    </source>
</evidence>
<dbReference type="InterPro" id="IPR001138">
    <property type="entry name" value="Zn2Cys6_DnaBD"/>
</dbReference>
<keyword evidence="7" id="KW-0539">Nucleus</keyword>
<dbReference type="GO" id="GO:0008270">
    <property type="term" value="F:zinc ion binding"/>
    <property type="evidence" value="ECO:0007669"/>
    <property type="project" value="InterPro"/>
</dbReference>
<protein>
    <recommendedName>
        <fullName evidence="9">Xylanolytic transcriptional activator regulatory domain-containing protein</fullName>
    </recommendedName>
</protein>
<keyword evidence="11" id="KW-1185">Reference proteome</keyword>
<evidence type="ECO:0000256" key="8">
    <source>
        <dbReference type="SAM" id="MobiDB-lite"/>
    </source>
</evidence>
<dbReference type="EMBL" id="JAANBB010000353">
    <property type="protein sequence ID" value="KAF7543634.1"/>
    <property type="molecule type" value="Genomic_DNA"/>
</dbReference>
<dbReference type="CDD" id="cd12148">
    <property type="entry name" value="fungal_TF_MHR"/>
    <property type="match status" value="1"/>
</dbReference>
<dbReference type="GO" id="GO:0043565">
    <property type="term" value="F:sequence-specific DNA binding"/>
    <property type="evidence" value="ECO:0007669"/>
    <property type="project" value="TreeGrafter"/>
</dbReference>
<dbReference type="CDD" id="cd00067">
    <property type="entry name" value="GAL4"/>
    <property type="match status" value="1"/>
</dbReference>
<dbReference type="PANTHER" id="PTHR47782:SF2">
    <property type="entry name" value="TRANSCRIPTION FACTOR, PUTATIVE (AFU_ORTHOLOGUE AFUA_4G12570)-RELATED"/>
    <property type="match status" value="1"/>
</dbReference>
<evidence type="ECO:0000256" key="1">
    <source>
        <dbReference type="ARBA" id="ARBA00004123"/>
    </source>
</evidence>
<evidence type="ECO:0000256" key="6">
    <source>
        <dbReference type="ARBA" id="ARBA00023163"/>
    </source>
</evidence>
<dbReference type="Pfam" id="PF04082">
    <property type="entry name" value="Fungal_trans"/>
    <property type="match status" value="1"/>
</dbReference>
<dbReference type="GO" id="GO:0006351">
    <property type="term" value="P:DNA-templated transcription"/>
    <property type="evidence" value="ECO:0007669"/>
    <property type="project" value="InterPro"/>
</dbReference>
<organism evidence="10 11">
    <name type="scientific">Cylindrodendrum hubeiense</name>
    <dbReference type="NCBI Taxonomy" id="595255"/>
    <lineage>
        <taxon>Eukaryota</taxon>
        <taxon>Fungi</taxon>
        <taxon>Dikarya</taxon>
        <taxon>Ascomycota</taxon>
        <taxon>Pezizomycotina</taxon>
        <taxon>Sordariomycetes</taxon>
        <taxon>Hypocreomycetidae</taxon>
        <taxon>Hypocreales</taxon>
        <taxon>Nectriaceae</taxon>
        <taxon>Cylindrodendrum</taxon>
    </lineage>
</organism>
<sequence>MSQAPTPLEGRRRRDVPLRISQVFSACSFCKTRKIKVIPSLFTSGHQLTTLVQCDGIAPICGGCTKFGRGSTCSLSSKSSHGRDYPTHLQTKIQRLQAELKRRQTGSSSSPPDCDAPDDHGHQTSMIDNLIAEIGALPILASSYASSFDGPSLSTVVLAAASKSPLSSLSSPELPNNPREFLPKQNTALKLVQHYITHIYPRLPFFSIQGFWAQFNHVYAADSVPLAGGMIQSPTYEAANGLLQETPDINRVRLGEGTSFFTVLLVLAISTSSLSRSTADPAKRLFHAAMSFREAAILPNTIGGVQSILFLIQFATLNPSILDAWYLIGVGMRNCVDLGLHQDPSESISPSLLETRRRLWWSMYSFDRSMSLGCGRPTEIADAVISAQLPTFKIESSATEIEVEGYLQRYRVLQIQSLIYDRLNSMPDAENSGDEDIVAKLRAKLTAWRQDNSPLHSQTLVDSEWLMGKILLLRPCRRIPERGRADLAELWESALGFVGLYRQLVESNSIFYVQIASEKVYWTGLAMLYSYWRLREGTVAGEPEAPTIRPVDLWMAIQDVTFILRALSERWEDGRTLAADFEATSGRVVALMEAGGDADNLATKLPVEVVNFQDYASLTSIRISATAGRLGGMGIAEADDELQGLISEMISGSQR</sequence>
<dbReference type="PANTHER" id="PTHR47782">
    <property type="entry name" value="ZN(II)2CYS6 TRANSCRIPTION FACTOR (EUROFUNG)-RELATED"/>
    <property type="match status" value="1"/>
</dbReference>